<accession>A0A058ZG11</accession>
<organism evidence="5">
    <name type="scientific">Fonticula alba</name>
    <name type="common">Slime mold</name>
    <dbReference type="NCBI Taxonomy" id="691883"/>
    <lineage>
        <taxon>Eukaryota</taxon>
        <taxon>Rotosphaerida</taxon>
        <taxon>Fonticulaceae</taxon>
        <taxon>Fonticula</taxon>
    </lineage>
</organism>
<dbReference type="Proteomes" id="UP000030693">
    <property type="component" value="Unassembled WGS sequence"/>
</dbReference>
<evidence type="ECO:0000259" key="4">
    <source>
        <dbReference type="PROSITE" id="PS50102"/>
    </source>
</evidence>
<feature type="compositionally biased region" description="Low complexity" evidence="3">
    <location>
        <begin position="183"/>
        <end position="194"/>
    </location>
</feature>
<evidence type="ECO:0000256" key="3">
    <source>
        <dbReference type="SAM" id="MobiDB-lite"/>
    </source>
</evidence>
<evidence type="ECO:0000313" key="6">
    <source>
        <dbReference type="Proteomes" id="UP000030693"/>
    </source>
</evidence>
<dbReference type="CDD" id="cd12411">
    <property type="entry name" value="RRM_ist3_like"/>
    <property type="match status" value="1"/>
</dbReference>
<dbReference type="InterPro" id="IPR012677">
    <property type="entry name" value="Nucleotide-bd_a/b_plait_sf"/>
</dbReference>
<dbReference type="GO" id="GO:0071013">
    <property type="term" value="C:catalytic step 2 spliceosome"/>
    <property type="evidence" value="ECO:0007669"/>
    <property type="project" value="TreeGrafter"/>
</dbReference>
<feature type="compositionally biased region" description="Basic and acidic residues" evidence="3">
    <location>
        <begin position="272"/>
        <end position="300"/>
    </location>
</feature>
<dbReference type="InterPro" id="IPR035979">
    <property type="entry name" value="RBD_domain_sf"/>
</dbReference>
<dbReference type="OrthoDB" id="2573941at2759"/>
<dbReference type="InterPro" id="IPR000504">
    <property type="entry name" value="RRM_dom"/>
</dbReference>
<feature type="compositionally biased region" description="Basic and acidic residues" evidence="3">
    <location>
        <begin position="321"/>
        <end position="339"/>
    </location>
</feature>
<feature type="region of interest" description="Disordered" evidence="3">
    <location>
        <begin position="226"/>
        <end position="422"/>
    </location>
</feature>
<reference evidence="5" key="1">
    <citation type="submission" date="2013-04" db="EMBL/GenBank/DDBJ databases">
        <title>The Genome Sequence of Fonticula alba ATCC 38817.</title>
        <authorList>
            <consortium name="The Broad Institute Genomics Platform"/>
            <person name="Russ C."/>
            <person name="Cuomo C."/>
            <person name="Burger G."/>
            <person name="Gray M.W."/>
            <person name="Holland P.W.H."/>
            <person name="King N."/>
            <person name="Lang F.B.F."/>
            <person name="Roger A.J."/>
            <person name="Ruiz-Trillo I."/>
            <person name="Brown M."/>
            <person name="Walker B."/>
            <person name="Young S."/>
            <person name="Zeng Q."/>
            <person name="Gargeya S."/>
            <person name="Fitzgerald M."/>
            <person name="Haas B."/>
            <person name="Abouelleil A."/>
            <person name="Allen A.W."/>
            <person name="Alvarado L."/>
            <person name="Arachchi H.M."/>
            <person name="Berlin A.M."/>
            <person name="Chapman S.B."/>
            <person name="Gainer-Dewar J."/>
            <person name="Goldberg J."/>
            <person name="Griggs A."/>
            <person name="Gujja S."/>
            <person name="Hansen M."/>
            <person name="Howarth C."/>
            <person name="Imamovic A."/>
            <person name="Ireland A."/>
            <person name="Larimer J."/>
            <person name="McCowan C."/>
            <person name="Murphy C."/>
            <person name="Pearson M."/>
            <person name="Poon T.W."/>
            <person name="Priest M."/>
            <person name="Roberts A."/>
            <person name="Saif S."/>
            <person name="Shea T."/>
            <person name="Sisk P."/>
            <person name="Sykes S."/>
            <person name="Wortman J."/>
            <person name="Nusbaum C."/>
            <person name="Birren B."/>
        </authorList>
    </citation>
    <scope>NUCLEOTIDE SEQUENCE [LARGE SCALE GENOMIC DNA]</scope>
    <source>
        <strain evidence="5">ATCC 38817</strain>
    </source>
</reference>
<dbReference type="PROSITE" id="PS50102">
    <property type="entry name" value="RRM"/>
    <property type="match status" value="1"/>
</dbReference>
<dbReference type="SUPFAM" id="SSF54928">
    <property type="entry name" value="RNA-binding domain, RBD"/>
    <property type="match status" value="1"/>
</dbReference>
<dbReference type="GO" id="GO:0071011">
    <property type="term" value="C:precatalytic spliceosome"/>
    <property type="evidence" value="ECO:0007669"/>
    <property type="project" value="TreeGrafter"/>
</dbReference>
<dbReference type="Gene3D" id="3.30.70.330">
    <property type="match status" value="1"/>
</dbReference>
<dbReference type="GO" id="GO:0005686">
    <property type="term" value="C:U2 snRNP"/>
    <property type="evidence" value="ECO:0007669"/>
    <property type="project" value="TreeGrafter"/>
</dbReference>
<name>A0A058ZG11_FONAL</name>
<dbReference type="GeneID" id="20525161"/>
<dbReference type="EMBL" id="KB932201">
    <property type="protein sequence ID" value="KCV72863.1"/>
    <property type="molecule type" value="Genomic_DNA"/>
</dbReference>
<dbReference type="PANTHER" id="PTHR45880">
    <property type="entry name" value="RNA-BINDING MOTIF PROTEIN, X-LINKED 2"/>
    <property type="match status" value="1"/>
</dbReference>
<dbReference type="STRING" id="691883.A0A058ZG11"/>
<proteinExistence type="predicted"/>
<dbReference type="GO" id="GO:0000398">
    <property type="term" value="P:mRNA splicing, via spliceosome"/>
    <property type="evidence" value="ECO:0007669"/>
    <property type="project" value="InterPro"/>
</dbReference>
<dbReference type="RefSeq" id="XP_009492564.1">
    <property type="nucleotide sequence ID" value="XM_009494289.1"/>
</dbReference>
<gene>
    <name evidence="5" type="ORF">H696_00436</name>
</gene>
<dbReference type="OMA" id="GSAYIHI"/>
<dbReference type="PANTHER" id="PTHR45880:SF1">
    <property type="entry name" value="RNA-BINDING MOTIF PROTEIN, X-LINKED 2"/>
    <property type="match status" value="1"/>
</dbReference>
<dbReference type="GO" id="GO:0003723">
    <property type="term" value="F:RNA binding"/>
    <property type="evidence" value="ECO:0007669"/>
    <property type="project" value="UniProtKB-UniRule"/>
</dbReference>
<evidence type="ECO:0000256" key="2">
    <source>
        <dbReference type="PROSITE-ProRule" id="PRU00176"/>
    </source>
</evidence>
<evidence type="ECO:0000256" key="1">
    <source>
        <dbReference type="ARBA" id="ARBA00022884"/>
    </source>
</evidence>
<feature type="compositionally biased region" description="Basic and acidic residues" evidence="3">
    <location>
        <begin position="411"/>
        <end position="422"/>
    </location>
</feature>
<dbReference type="InterPro" id="IPR051847">
    <property type="entry name" value="RNA_proc/Spliceosome_comp"/>
</dbReference>
<dbReference type="SMART" id="SM00360">
    <property type="entry name" value="RRM"/>
    <property type="match status" value="1"/>
</dbReference>
<keyword evidence="6" id="KW-1185">Reference proteome</keyword>
<feature type="region of interest" description="Disordered" evidence="3">
    <location>
        <begin position="183"/>
        <end position="208"/>
    </location>
</feature>
<feature type="compositionally biased region" description="Basic and acidic residues" evidence="3">
    <location>
        <begin position="377"/>
        <end position="404"/>
    </location>
</feature>
<dbReference type="AlphaFoldDB" id="A0A058ZG11"/>
<evidence type="ECO:0000313" key="5">
    <source>
        <dbReference type="EMBL" id="KCV72863.1"/>
    </source>
</evidence>
<protein>
    <recommendedName>
        <fullName evidence="4">RRM domain-containing protein</fullName>
    </recommendedName>
</protein>
<sequence length="422" mass="46824">MEHMRKGRKMAERSLALARLAGDSSSWHDHHKGSAYIHIGGLHPGLTEGDVICVLSQFGEPVDIHLVRDHKTGVSRGFGFVAFEDQRSTNLAVDNLNGVELLGRTLSVSHANYQPRPKMEKGEDGRWRERDLTEEELAEEARKRKALSLHPEDIRDNIATLGLTLVRAPVSTSRILVEQAFTGGPASGAAPATTAEDDADVDPFAAGGTMDDISAQLDAEIAAIIQQTSQGPEEKRRKKRRTKTPSEPPASEIPAGDGHLPASGAESPTGRASRDRSRSPGRGDRSRSPDRRRARSVDRSPRRHSRSPSPLQPARGPVDADQEHGRGPGRDRGRDRDRSYSPPRQRWRSRSRSRSPGGRSDRAPDGHRRRSRSPPSYRDRSHSPDARRGRSPDARRGRSPDARRGRSPSRWQDHSRNDSRRY</sequence>
<keyword evidence="1 2" id="KW-0694">RNA-binding</keyword>
<dbReference type="eggNOG" id="KOG0126">
    <property type="taxonomic scope" value="Eukaryota"/>
</dbReference>
<dbReference type="Pfam" id="PF00076">
    <property type="entry name" value="RRM_1"/>
    <property type="match status" value="1"/>
</dbReference>
<dbReference type="InterPro" id="IPR045844">
    <property type="entry name" value="RRM_Ist3-like"/>
</dbReference>
<feature type="domain" description="RRM" evidence="4">
    <location>
        <begin position="35"/>
        <end position="113"/>
    </location>
</feature>